<dbReference type="EMBL" id="AHAT01017795">
    <property type="status" value="NOT_ANNOTATED_CDS"/>
    <property type="molecule type" value="Genomic_DNA"/>
</dbReference>
<dbReference type="eggNOG" id="KOG2230">
    <property type="taxonomic scope" value="Eukaryota"/>
</dbReference>
<keyword evidence="11" id="KW-1015">Disulfide bond</keyword>
<feature type="domain" description="Beta-mannosidase-like galactose-binding" evidence="21">
    <location>
        <begin position="46"/>
        <end position="220"/>
    </location>
</feature>
<dbReference type="OMA" id="KRQWKGP"/>
<evidence type="ECO:0000256" key="3">
    <source>
        <dbReference type="ARBA" id="ARBA00004371"/>
    </source>
</evidence>
<dbReference type="InterPro" id="IPR017853">
    <property type="entry name" value="GH"/>
</dbReference>
<dbReference type="Gene3D" id="3.20.20.80">
    <property type="entry name" value="Glycosidases"/>
    <property type="match status" value="1"/>
</dbReference>
<comment type="subcellular location">
    <subcellularLocation>
        <location evidence="3">Lysosome</location>
    </subcellularLocation>
</comment>
<keyword evidence="12" id="KW-0325">Glycoprotein</keyword>
<dbReference type="SUPFAM" id="SSF49785">
    <property type="entry name" value="Galactose-binding domain-like"/>
    <property type="match status" value="1"/>
</dbReference>
<organism evidence="22 23">
    <name type="scientific">Lepisosteus oculatus</name>
    <name type="common">Spotted gar</name>
    <dbReference type="NCBI Taxonomy" id="7918"/>
    <lineage>
        <taxon>Eukaryota</taxon>
        <taxon>Metazoa</taxon>
        <taxon>Chordata</taxon>
        <taxon>Craniata</taxon>
        <taxon>Vertebrata</taxon>
        <taxon>Euteleostomi</taxon>
        <taxon>Actinopterygii</taxon>
        <taxon>Neopterygii</taxon>
        <taxon>Holostei</taxon>
        <taxon>Semionotiformes</taxon>
        <taxon>Lepisosteidae</taxon>
        <taxon>Lepisosteus</taxon>
    </lineage>
</organism>
<evidence type="ECO:0000259" key="20">
    <source>
        <dbReference type="Pfam" id="PF17786"/>
    </source>
</evidence>
<dbReference type="InterPro" id="IPR036156">
    <property type="entry name" value="Beta-gal/glucu_dom_sf"/>
</dbReference>
<dbReference type="FunFam" id="2.60.40.10:FF:002311">
    <property type="entry name" value="Beta-mannosidase"/>
    <property type="match status" value="1"/>
</dbReference>
<comment type="function">
    <text evidence="2">Exoglycosidase that cleaves the single beta-linked mannose residue from the non-reducing end of all N-linked glycoprotein oligosaccharides.</text>
</comment>
<dbReference type="InterPro" id="IPR041447">
    <property type="entry name" value="Mannosidase_ig"/>
</dbReference>
<dbReference type="PANTHER" id="PTHR43730">
    <property type="entry name" value="BETA-MANNOSIDASE"/>
    <property type="match status" value="1"/>
</dbReference>
<dbReference type="EC" id="3.2.1.25" evidence="7"/>
<dbReference type="Gene3D" id="2.60.120.260">
    <property type="entry name" value="Galactose-binding domain-like"/>
    <property type="match status" value="1"/>
</dbReference>
<dbReference type="Pfam" id="PF17786">
    <property type="entry name" value="Mannosidase_ig"/>
    <property type="match status" value="1"/>
</dbReference>
<dbReference type="EMBL" id="AHAT01017794">
    <property type="status" value="NOT_ANNOTATED_CDS"/>
    <property type="molecule type" value="Genomic_DNA"/>
</dbReference>
<feature type="chain" id="PRO_5004868685" description="Beta-mannosidase" evidence="17">
    <location>
        <begin position="30"/>
        <end position="910"/>
    </location>
</feature>
<evidence type="ECO:0000256" key="4">
    <source>
        <dbReference type="ARBA" id="ARBA00004740"/>
    </source>
</evidence>
<comment type="subunit">
    <text evidence="6">Monomer.</text>
</comment>
<evidence type="ECO:0000256" key="15">
    <source>
        <dbReference type="ARBA" id="ARBA00032581"/>
    </source>
</evidence>
<dbReference type="AlphaFoldDB" id="W5N2I8"/>
<dbReference type="Pfam" id="PF17753">
    <property type="entry name" value="Ig_mannosidase"/>
    <property type="match status" value="1"/>
</dbReference>
<keyword evidence="9 17" id="KW-0732">Signal</keyword>
<dbReference type="InterPro" id="IPR054593">
    <property type="entry name" value="Beta-mannosidase-like_N2"/>
</dbReference>
<dbReference type="InterPro" id="IPR008979">
    <property type="entry name" value="Galactose-bd-like_sf"/>
</dbReference>
<feature type="domain" description="Mannosidase Ig/CBM-like" evidence="20">
    <location>
        <begin position="724"/>
        <end position="816"/>
    </location>
</feature>
<keyword evidence="23" id="KW-1185">Reference proteome</keyword>
<dbReference type="InterPro" id="IPR006103">
    <property type="entry name" value="Glyco_hydro_2_cat"/>
</dbReference>
<dbReference type="STRING" id="7918.ENSLOCP00000014847"/>
<evidence type="ECO:0000256" key="6">
    <source>
        <dbReference type="ARBA" id="ARBA00011245"/>
    </source>
</evidence>
<dbReference type="GO" id="GO:0005764">
    <property type="term" value="C:lysosome"/>
    <property type="evidence" value="ECO:0007669"/>
    <property type="project" value="UniProtKB-SubCell"/>
</dbReference>
<dbReference type="GO" id="GO:0005975">
    <property type="term" value="P:carbohydrate metabolic process"/>
    <property type="evidence" value="ECO:0007669"/>
    <property type="project" value="InterPro"/>
</dbReference>
<dbReference type="SUPFAM" id="SSF49303">
    <property type="entry name" value="beta-Galactosidase/glucuronidase domain"/>
    <property type="match status" value="2"/>
</dbReference>
<evidence type="ECO:0000259" key="19">
    <source>
        <dbReference type="Pfam" id="PF17753"/>
    </source>
</evidence>
<keyword evidence="14" id="KW-0326">Glycosidase</keyword>
<evidence type="ECO:0000256" key="8">
    <source>
        <dbReference type="ARBA" id="ARBA00015707"/>
    </source>
</evidence>
<evidence type="ECO:0000256" key="5">
    <source>
        <dbReference type="ARBA" id="ARBA00007401"/>
    </source>
</evidence>
<dbReference type="GeneTree" id="ENSGT00390000001670"/>
<sequence length="910" mass="103033">MKSFIRKRVAAYLIAGLLCMLLGSTKVSGAVPNKLVVETLRLNGNWTLKNKNGSLTLTAAVPGCVHSALLKQGLIQDPYYRFNDLEYRWIALDNWTYSRTFSLSSELRKRKKFNLVCEGLDTVSTISINGVAIGKTDNMFRRYTFDVTGLLKENNVIEVSFLSAVAYAAQQSAAHTSYKVPPDCPPAVQKGECHANFIRKAQCSFSWDWGPSFPTQGIWRAIKVEAYDVFQLTYLTTTPVYVSKNPSINQWSVEVELFFDVAEMAVGHVTLLIPQLETQKTFEATLQPGLSRSTFLLPINKSMPVEPWWPNGQGNQSRYKLGVMVKTAGGHTLEAQTMVSFRTVELVQEPVAGSPGLSFYFKINGRPVFLKGSNWIPADAFQDRVTPDVLRRLLQSAADANMNTLRVWGGGIYEQEEFYDICDELGIMIWQDFMFACALYPTESSFITTVREEVIHQVRKLKSHPSIIIWSGNNENEAAIATDWFNVPLSKRQIYRNDYVTLYVNNIREIVQNEDKSRPFLASSPTNGDESVQEGWIAQNPYDPHYGDTHFYSYLEDCWDWKLFPKTRFASEYGFQSWPSFSTLQKVKYPSSSLHPDTPSLKSEKQYQPCNHGYYRYQSADYWMMCFDVLLPLLSVSPSLCVCAQVMQAQCVKMQTEFYLRSRSEIREGKGHTMGALYWQLNDIWQGPSWSSIEYGGKWKMLHYFAQNFFAPILPVALEDEEILLIYAVSDLQKDVSLSVVIKVYQWNSMEPVYVFASNSTEVQAGSATLAYKEPVKELLGRCGNCTRRSCLVTFHLEESGGQLGPANYHFLSSPKQAEGLQKPKLSVLLKRFSPLATVEQQGGQYTVNLQTNAISPFVWLDAGDISGRFETNGFLMLTKNMTVTFYPWIPTSTSQLAKSLQLTSLMSLS</sequence>
<evidence type="ECO:0000256" key="13">
    <source>
        <dbReference type="ARBA" id="ARBA00023228"/>
    </source>
</evidence>
<dbReference type="Proteomes" id="UP000018468">
    <property type="component" value="Linkage group LG4"/>
</dbReference>
<dbReference type="SUPFAM" id="SSF51445">
    <property type="entry name" value="(Trans)glycosidases"/>
    <property type="match status" value="1"/>
</dbReference>
<evidence type="ECO:0000256" key="9">
    <source>
        <dbReference type="ARBA" id="ARBA00022729"/>
    </source>
</evidence>
<evidence type="ECO:0000313" key="22">
    <source>
        <dbReference type="Ensembl" id="ENSLOCP00000014847.1"/>
    </source>
</evidence>
<evidence type="ECO:0000256" key="16">
    <source>
        <dbReference type="ARBA" id="ARBA00033445"/>
    </source>
</evidence>
<evidence type="ECO:0000256" key="14">
    <source>
        <dbReference type="ARBA" id="ARBA00023295"/>
    </source>
</evidence>
<dbReference type="FunFam" id="2.60.120.260:FF:000060">
    <property type="entry name" value="Probable beta-mannosidase"/>
    <property type="match status" value="1"/>
</dbReference>
<dbReference type="Pfam" id="PF02836">
    <property type="entry name" value="Glyco_hydro_2_C"/>
    <property type="match status" value="1"/>
</dbReference>
<reference evidence="22" key="3">
    <citation type="submission" date="2025-09" db="UniProtKB">
        <authorList>
            <consortium name="Ensembl"/>
        </authorList>
    </citation>
    <scope>IDENTIFICATION</scope>
</reference>
<dbReference type="EMBL" id="AHAT01017796">
    <property type="status" value="NOT_ANNOTATED_CDS"/>
    <property type="molecule type" value="Genomic_DNA"/>
</dbReference>
<dbReference type="InterPro" id="IPR013783">
    <property type="entry name" value="Ig-like_fold"/>
</dbReference>
<dbReference type="Bgee" id="ENSLOCG00000012066">
    <property type="expression patterns" value="Expressed in bone element and 13 other cell types or tissues"/>
</dbReference>
<keyword evidence="13" id="KW-0458">Lysosome</keyword>
<dbReference type="PANTHER" id="PTHR43730:SF1">
    <property type="entry name" value="BETA-MANNOSIDASE"/>
    <property type="match status" value="1"/>
</dbReference>
<comment type="similarity">
    <text evidence="5">Belongs to the glycosyl hydrolase 2 family.</text>
</comment>
<name>W5N2I8_LEPOC</name>
<comment type="catalytic activity">
    <reaction evidence="1">
        <text>Hydrolysis of terminal, non-reducing beta-D-mannose residues in beta-D-mannosides.</text>
        <dbReference type="EC" id="3.2.1.25"/>
    </reaction>
</comment>
<evidence type="ECO:0000256" key="1">
    <source>
        <dbReference type="ARBA" id="ARBA00000829"/>
    </source>
</evidence>
<dbReference type="GO" id="GO:0004567">
    <property type="term" value="F:beta-mannosidase activity"/>
    <property type="evidence" value="ECO:0000318"/>
    <property type="project" value="GO_Central"/>
</dbReference>
<dbReference type="InterPro" id="IPR050887">
    <property type="entry name" value="Beta-mannosidase_GH2"/>
</dbReference>
<comment type="pathway">
    <text evidence="4">Glycan metabolism; N-glycan degradation.</text>
</comment>
<evidence type="ECO:0000259" key="21">
    <source>
        <dbReference type="Pfam" id="PF22666"/>
    </source>
</evidence>
<evidence type="ECO:0000256" key="10">
    <source>
        <dbReference type="ARBA" id="ARBA00022801"/>
    </source>
</evidence>
<dbReference type="GO" id="GO:0006516">
    <property type="term" value="P:glycoprotein catabolic process"/>
    <property type="evidence" value="ECO:0000318"/>
    <property type="project" value="GO_Central"/>
</dbReference>
<dbReference type="FunFam" id="2.60.40.10:FF:004246">
    <property type="match status" value="1"/>
</dbReference>
<evidence type="ECO:0000256" key="17">
    <source>
        <dbReference type="SAM" id="SignalP"/>
    </source>
</evidence>
<evidence type="ECO:0000259" key="18">
    <source>
        <dbReference type="Pfam" id="PF02836"/>
    </source>
</evidence>
<evidence type="ECO:0000256" key="2">
    <source>
        <dbReference type="ARBA" id="ARBA00003150"/>
    </source>
</evidence>
<reference evidence="22" key="2">
    <citation type="submission" date="2025-08" db="UniProtKB">
        <authorList>
            <consortium name="Ensembl"/>
        </authorList>
    </citation>
    <scope>IDENTIFICATION</scope>
</reference>
<keyword evidence="10" id="KW-0378">Hydrolase</keyword>
<protein>
    <recommendedName>
        <fullName evidence="8">Beta-mannosidase</fullName>
        <ecNumber evidence="7">3.2.1.25</ecNumber>
    </recommendedName>
    <alternativeName>
        <fullName evidence="15">Lysosomal beta A mannosidase</fullName>
    </alternativeName>
    <alternativeName>
        <fullName evidence="16">Mannanase</fullName>
    </alternativeName>
</protein>
<dbReference type="FunFam" id="3.20.20.80:FF:000035">
    <property type="entry name" value="Mannosidase beta"/>
    <property type="match status" value="1"/>
</dbReference>
<reference evidence="23" key="1">
    <citation type="submission" date="2011-12" db="EMBL/GenBank/DDBJ databases">
        <title>The Draft Genome of Lepisosteus oculatus.</title>
        <authorList>
            <consortium name="The Broad Institute Genome Assembly &amp; Analysis Group"/>
            <consortium name="Computational R&amp;D Group"/>
            <consortium name="and Sequencing Platform"/>
            <person name="Di Palma F."/>
            <person name="Alfoldi J."/>
            <person name="Johnson J."/>
            <person name="Berlin A."/>
            <person name="Gnerre S."/>
            <person name="Jaffe D."/>
            <person name="MacCallum I."/>
            <person name="Young S."/>
            <person name="Walker B.J."/>
            <person name="Lander E.S."/>
            <person name="Lindblad-Toh K."/>
        </authorList>
    </citation>
    <scope>NUCLEOTIDE SEQUENCE [LARGE SCALE GENOMIC DNA]</scope>
</reference>
<feature type="signal peptide" evidence="17">
    <location>
        <begin position="1"/>
        <end position="29"/>
    </location>
</feature>
<dbReference type="Ensembl" id="ENSLOCT00000014876.1">
    <property type="protein sequence ID" value="ENSLOCP00000014847.1"/>
    <property type="gene ID" value="ENSLOCG00000012066.1"/>
</dbReference>
<dbReference type="InParanoid" id="W5N2I8"/>
<accession>W5N2I8</accession>
<feature type="domain" description="Beta-mannosidase Ig-fold" evidence="19">
    <location>
        <begin position="837"/>
        <end position="908"/>
    </location>
</feature>
<feature type="domain" description="Glycoside hydrolase family 2 catalytic" evidence="18">
    <location>
        <begin position="361"/>
        <end position="580"/>
    </location>
</feature>
<dbReference type="InterPro" id="IPR041625">
    <property type="entry name" value="Beta-mannosidase_Ig"/>
</dbReference>
<evidence type="ECO:0000256" key="7">
    <source>
        <dbReference type="ARBA" id="ARBA00012754"/>
    </source>
</evidence>
<evidence type="ECO:0000256" key="12">
    <source>
        <dbReference type="ARBA" id="ARBA00023180"/>
    </source>
</evidence>
<proteinExistence type="inferred from homology"/>
<dbReference type="Gene3D" id="2.60.40.10">
    <property type="entry name" value="Immunoglobulins"/>
    <property type="match status" value="3"/>
</dbReference>
<evidence type="ECO:0000256" key="11">
    <source>
        <dbReference type="ARBA" id="ARBA00023157"/>
    </source>
</evidence>
<dbReference type="Pfam" id="PF22666">
    <property type="entry name" value="Glyco_hydro_2_N2"/>
    <property type="match status" value="1"/>
</dbReference>
<evidence type="ECO:0000313" key="23">
    <source>
        <dbReference type="Proteomes" id="UP000018468"/>
    </source>
</evidence>